<evidence type="ECO:0000256" key="1">
    <source>
        <dbReference type="SAM" id="MobiDB-lite"/>
    </source>
</evidence>
<dbReference type="Proteomes" id="UP000807159">
    <property type="component" value="Chromosome 3"/>
</dbReference>
<accession>A0A8T2ZC37</accession>
<organism evidence="2 3">
    <name type="scientific">Populus deltoides</name>
    <name type="common">Eastern poplar</name>
    <name type="synonym">Eastern cottonwood</name>
    <dbReference type="NCBI Taxonomy" id="3696"/>
    <lineage>
        <taxon>Eukaryota</taxon>
        <taxon>Viridiplantae</taxon>
        <taxon>Streptophyta</taxon>
        <taxon>Embryophyta</taxon>
        <taxon>Tracheophyta</taxon>
        <taxon>Spermatophyta</taxon>
        <taxon>Magnoliopsida</taxon>
        <taxon>eudicotyledons</taxon>
        <taxon>Gunneridae</taxon>
        <taxon>Pentapetalae</taxon>
        <taxon>rosids</taxon>
        <taxon>fabids</taxon>
        <taxon>Malpighiales</taxon>
        <taxon>Salicaceae</taxon>
        <taxon>Saliceae</taxon>
        <taxon>Populus</taxon>
    </lineage>
</organism>
<gene>
    <name evidence="2" type="ORF">H0E87_007672</name>
</gene>
<comment type="caution">
    <text evidence="2">The sequence shown here is derived from an EMBL/GenBank/DDBJ whole genome shotgun (WGS) entry which is preliminary data.</text>
</comment>
<feature type="region of interest" description="Disordered" evidence="1">
    <location>
        <begin position="1"/>
        <end position="61"/>
    </location>
</feature>
<feature type="non-terminal residue" evidence="2">
    <location>
        <position position="61"/>
    </location>
</feature>
<dbReference type="EMBL" id="JACEGQ020000003">
    <property type="protein sequence ID" value="KAH8514890.1"/>
    <property type="molecule type" value="Genomic_DNA"/>
</dbReference>
<sequence length="61" mass="6499">PHLSTEPELHVVDIPLSDQAASSSSKVASPLDPTTSSPVPPSKTNANFSQQPLMSPRQPYM</sequence>
<feature type="non-terminal residue" evidence="2">
    <location>
        <position position="1"/>
    </location>
</feature>
<keyword evidence="3" id="KW-1185">Reference proteome</keyword>
<proteinExistence type="predicted"/>
<name>A0A8T2ZC37_POPDE</name>
<protein>
    <submittedName>
        <fullName evidence="2">Uncharacterized protein</fullName>
    </submittedName>
</protein>
<feature type="compositionally biased region" description="Basic and acidic residues" evidence="1">
    <location>
        <begin position="1"/>
        <end position="11"/>
    </location>
</feature>
<evidence type="ECO:0000313" key="2">
    <source>
        <dbReference type="EMBL" id="KAH8514890.1"/>
    </source>
</evidence>
<reference evidence="2" key="1">
    <citation type="journal article" date="2021" name="J. Hered.">
        <title>Genome Assembly of Salicaceae Populus deltoides (Eastern Cottonwood) I-69 Based on Nanopore Sequencing and Hi-C Technologies.</title>
        <authorList>
            <person name="Bai S."/>
            <person name="Wu H."/>
            <person name="Zhang J."/>
            <person name="Pan Z."/>
            <person name="Zhao W."/>
            <person name="Li Z."/>
            <person name="Tong C."/>
        </authorList>
    </citation>
    <scope>NUCLEOTIDE SEQUENCE</scope>
    <source>
        <tissue evidence="2">Leaf</tissue>
    </source>
</reference>
<evidence type="ECO:0000313" key="3">
    <source>
        <dbReference type="Proteomes" id="UP000807159"/>
    </source>
</evidence>
<dbReference type="AlphaFoldDB" id="A0A8T2ZC37"/>